<dbReference type="AlphaFoldDB" id="A0A943TA28"/>
<dbReference type="PIRSF" id="PIRSF006909">
    <property type="entry name" value="UCP006909"/>
    <property type="match status" value="1"/>
</dbReference>
<evidence type="ECO:0000313" key="2">
    <source>
        <dbReference type="Proteomes" id="UP000739069"/>
    </source>
</evidence>
<dbReference type="Proteomes" id="UP000739069">
    <property type="component" value="Unassembled WGS sequence"/>
</dbReference>
<dbReference type="InterPro" id="IPR014447">
    <property type="entry name" value="VapB-like_prob"/>
</dbReference>
<gene>
    <name evidence="1" type="ORF">KH265_04500</name>
</gene>
<evidence type="ECO:0000313" key="1">
    <source>
        <dbReference type="EMBL" id="MBS6634904.1"/>
    </source>
</evidence>
<sequence length="109" mass="12284">MIFKKVGDSRPYPQHGMTHADWGSIAPQQVRLDTLITTQKTLNLETLLAEDSTFYGDLFPHVVKWGGELYLEDGVHRALRNALHRRAVMYARVLDLDSISPALLPGARN</sequence>
<dbReference type="EMBL" id="JAGZXI010000005">
    <property type="protein sequence ID" value="MBS6634904.1"/>
    <property type="molecule type" value="Genomic_DNA"/>
</dbReference>
<name>A0A943TA28_9MICC</name>
<accession>A0A943TA28</accession>
<organism evidence="1 2">
    <name type="scientific">Rothia mucilaginosa</name>
    <dbReference type="NCBI Taxonomy" id="43675"/>
    <lineage>
        <taxon>Bacteria</taxon>
        <taxon>Bacillati</taxon>
        <taxon>Actinomycetota</taxon>
        <taxon>Actinomycetes</taxon>
        <taxon>Micrococcales</taxon>
        <taxon>Micrococcaceae</taxon>
        <taxon>Rothia</taxon>
    </lineage>
</organism>
<proteinExistence type="predicted"/>
<protein>
    <submittedName>
        <fullName evidence="1">Type II toxin-antitoxin system VapB family antitoxin</fullName>
    </submittedName>
</protein>
<comment type="caution">
    <text evidence="1">The sequence shown here is derived from an EMBL/GenBank/DDBJ whole genome shotgun (WGS) entry which is preliminary data.</text>
</comment>
<dbReference type="RefSeq" id="WP_294455146.1">
    <property type="nucleotide sequence ID" value="NZ_CAUFRZ010000007.1"/>
</dbReference>
<reference evidence="1" key="1">
    <citation type="submission" date="2021-02" db="EMBL/GenBank/DDBJ databases">
        <title>Infant gut strain persistence is associated with maternal origin, phylogeny, and functional potential including surface adhesion and iron acquisition.</title>
        <authorList>
            <person name="Lou Y.C."/>
        </authorList>
    </citation>
    <scope>NUCLEOTIDE SEQUENCE</scope>
    <source>
        <strain evidence="1">L1_008_092G1_dasL1_008_092G1_concoct_16</strain>
    </source>
</reference>
<dbReference type="Pfam" id="PF23719">
    <property type="entry name" value="VapB"/>
    <property type="match status" value="1"/>
</dbReference>